<dbReference type="PANTHER" id="PTHR43394">
    <property type="entry name" value="ATP-DEPENDENT PERMEASE MDL1, MITOCHONDRIAL"/>
    <property type="match status" value="1"/>
</dbReference>
<dbReference type="InterPro" id="IPR011527">
    <property type="entry name" value="ABC1_TM_dom"/>
</dbReference>
<feature type="transmembrane region" description="Helical" evidence="7">
    <location>
        <begin position="67"/>
        <end position="87"/>
    </location>
</feature>
<evidence type="ECO:0000313" key="10">
    <source>
        <dbReference type="EMBL" id="MBC5662943.1"/>
    </source>
</evidence>
<feature type="domain" description="ABC transmembrane type-1" evidence="9">
    <location>
        <begin position="32"/>
        <end position="309"/>
    </location>
</feature>
<comment type="subcellular location">
    <subcellularLocation>
        <location evidence="1">Cell membrane</location>
        <topology evidence="1">Multi-pass membrane protein</topology>
    </subcellularLocation>
</comment>
<evidence type="ECO:0000256" key="4">
    <source>
        <dbReference type="ARBA" id="ARBA00022840"/>
    </source>
</evidence>
<dbReference type="Gene3D" id="3.40.50.300">
    <property type="entry name" value="P-loop containing nucleotide triphosphate hydrolases"/>
    <property type="match status" value="1"/>
</dbReference>
<dbReference type="InterPro" id="IPR003439">
    <property type="entry name" value="ABC_transporter-like_ATP-bd"/>
</dbReference>
<dbReference type="EMBL" id="JACOOX010000004">
    <property type="protein sequence ID" value="MBC5662943.1"/>
    <property type="molecule type" value="Genomic_DNA"/>
</dbReference>
<keyword evidence="5 7" id="KW-1133">Transmembrane helix</keyword>
<dbReference type="Gene3D" id="1.20.1560.10">
    <property type="entry name" value="ABC transporter type 1, transmembrane domain"/>
    <property type="match status" value="1"/>
</dbReference>
<feature type="transmembrane region" description="Helical" evidence="7">
    <location>
        <begin position="29"/>
        <end position="52"/>
    </location>
</feature>
<evidence type="ECO:0000256" key="6">
    <source>
        <dbReference type="ARBA" id="ARBA00023136"/>
    </source>
</evidence>
<feature type="transmembrane region" description="Helical" evidence="7">
    <location>
        <begin position="137"/>
        <end position="164"/>
    </location>
</feature>
<dbReference type="PROSITE" id="PS50893">
    <property type="entry name" value="ABC_TRANSPORTER_2"/>
    <property type="match status" value="1"/>
</dbReference>
<dbReference type="CDD" id="cd07346">
    <property type="entry name" value="ABC_6TM_exporters"/>
    <property type="match status" value="1"/>
</dbReference>
<evidence type="ECO:0000256" key="7">
    <source>
        <dbReference type="SAM" id="Phobius"/>
    </source>
</evidence>
<evidence type="ECO:0000259" key="8">
    <source>
        <dbReference type="PROSITE" id="PS50893"/>
    </source>
</evidence>
<evidence type="ECO:0000259" key="9">
    <source>
        <dbReference type="PROSITE" id="PS50929"/>
    </source>
</evidence>
<feature type="transmembrane region" description="Helical" evidence="7">
    <location>
        <begin position="170"/>
        <end position="188"/>
    </location>
</feature>
<keyword evidence="2 7" id="KW-0812">Transmembrane</keyword>
<feature type="domain" description="ABC transporter" evidence="8">
    <location>
        <begin position="358"/>
        <end position="574"/>
    </location>
</feature>
<comment type="caution">
    <text evidence="10">The sequence shown here is derived from an EMBL/GenBank/DDBJ whole genome shotgun (WGS) entry which is preliminary data.</text>
</comment>
<dbReference type="PROSITE" id="PS50929">
    <property type="entry name" value="ABC_TM1F"/>
    <property type="match status" value="1"/>
</dbReference>
<gene>
    <name evidence="10" type="ORF">H8S09_08560</name>
</gene>
<dbReference type="PANTHER" id="PTHR43394:SF1">
    <property type="entry name" value="ATP-BINDING CASSETTE SUB-FAMILY B MEMBER 10, MITOCHONDRIAL"/>
    <property type="match status" value="1"/>
</dbReference>
<dbReference type="GO" id="GO:0005886">
    <property type="term" value="C:plasma membrane"/>
    <property type="evidence" value="ECO:0007669"/>
    <property type="project" value="UniProtKB-SubCell"/>
</dbReference>
<sequence length="574" mass="64236">MKKQSRMMQGEQNRKTFVWMWQGIAGKRYYIVFLLIISVLLGMSGGLLALLLRNLIDHAVEGERSGFVAAGTGLVLLVILQITFRAVDRYLEEKTRSTYENIWKKRLFSELMGRSYREVTQIHSGEWMNRLTSDTVIVADGLAQIVPGVCGMLTRILIAVVLLIGIMPELAYVLIPGGLLLVFLTWIFRRVLKRLHKKVQEADGRLRIFLSERLSGLVILHTFVKEQETADEADRYMNAHQGSRMKKNRFSNICNIGFGAAMNGAYILGAIYCGYGILKGQVSYGTFIAVLQLVAQIQTPFANLSGYFPKYFACLASAERLMQAETFEPDRTGSEILPSDFREQFMALEIVNGSFAYRRDTDLLGVQAQTDTDYCERKVLEHFNMHIARGEFLALTGPSGCGKSTVLKILMSLYALDSGDCNVIFGGERHKMHAGFRSLFAYVPQGNHLMSGTIKEAVAFGEHVDTEKLTQALKAACAEFVYQLPEQMETPLGEQGHGLSEGQIQRLAVARAVYSGHPVLILDEATSALDEQTEKRLLSNLRAMTDRTVLIVTHRPAALQVCDRTIAMMTDREE</sequence>
<dbReference type="InterPro" id="IPR027417">
    <property type="entry name" value="P-loop_NTPase"/>
</dbReference>
<dbReference type="AlphaFoldDB" id="A0A8I0AQ22"/>
<dbReference type="InterPro" id="IPR036640">
    <property type="entry name" value="ABC1_TM_sf"/>
</dbReference>
<dbReference type="GO" id="GO:0015421">
    <property type="term" value="F:ABC-type oligopeptide transporter activity"/>
    <property type="evidence" value="ECO:0007669"/>
    <property type="project" value="TreeGrafter"/>
</dbReference>
<dbReference type="GO" id="GO:0016887">
    <property type="term" value="F:ATP hydrolysis activity"/>
    <property type="evidence" value="ECO:0007669"/>
    <property type="project" value="InterPro"/>
</dbReference>
<keyword evidence="6 7" id="KW-0472">Membrane</keyword>
<keyword evidence="11" id="KW-1185">Reference proteome</keyword>
<dbReference type="Pfam" id="PF00664">
    <property type="entry name" value="ABC_membrane"/>
    <property type="match status" value="1"/>
</dbReference>
<evidence type="ECO:0000256" key="5">
    <source>
        <dbReference type="ARBA" id="ARBA00022989"/>
    </source>
</evidence>
<dbReference type="SUPFAM" id="SSF90123">
    <property type="entry name" value="ABC transporter transmembrane region"/>
    <property type="match status" value="1"/>
</dbReference>
<dbReference type="SMART" id="SM00382">
    <property type="entry name" value="AAA"/>
    <property type="match status" value="1"/>
</dbReference>
<keyword evidence="3" id="KW-0547">Nucleotide-binding</keyword>
<evidence type="ECO:0000256" key="3">
    <source>
        <dbReference type="ARBA" id="ARBA00022741"/>
    </source>
</evidence>
<evidence type="ECO:0000256" key="2">
    <source>
        <dbReference type="ARBA" id="ARBA00022692"/>
    </source>
</evidence>
<keyword evidence="4 10" id="KW-0067">ATP-binding</keyword>
<dbReference type="InterPro" id="IPR039421">
    <property type="entry name" value="Type_1_exporter"/>
</dbReference>
<feature type="transmembrane region" description="Helical" evidence="7">
    <location>
        <begin position="253"/>
        <end position="278"/>
    </location>
</feature>
<accession>A0A8I0AQ22</accession>
<proteinExistence type="predicted"/>
<dbReference type="Proteomes" id="UP000615234">
    <property type="component" value="Unassembled WGS sequence"/>
</dbReference>
<organism evidence="10 11">
    <name type="scientific">Coprococcus hominis</name>
    <name type="common">ex Liu et al. 2022</name>
    <dbReference type="NCBI Taxonomy" id="2763039"/>
    <lineage>
        <taxon>Bacteria</taxon>
        <taxon>Bacillati</taxon>
        <taxon>Bacillota</taxon>
        <taxon>Clostridia</taxon>
        <taxon>Lachnospirales</taxon>
        <taxon>Lachnospiraceae</taxon>
        <taxon>Coprococcus</taxon>
    </lineage>
</organism>
<dbReference type="SUPFAM" id="SSF52540">
    <property type="entry name" value="P-loop containing nucleoside triphosphate hydrolases"/>
    <property type="match status" value="1"/>
</dbReference>
<name>A0A8I0AQ22_9FIRM</name>
<dbReference type="RefSeq" id="WP_117822001.1">
    <property type="nucleotide sequence ID" value="NZ_JACOOX010000004.1"/>
</dbReference>
<reference evidence="10 11" key="1">
    <citation type="submission" date="2020-08" db="EMBL/GenBank/DDBJ databases">
        <title>Genome public.</title>
        <authorList>
            <person name="Liu C."/>
            <person name="Sun Q."/>
        </authorList>
    </citation>
    <scope>NUCLEOTIDE SEQUENCE [LARGE SCALE GENOMIC DNA]</scope>
    <source>
        <strain evidence="10 11">NSJ-10</strain>
    </source>
</reference>
<dbReference type="Pfam" id="PF00005">
    <property type="entry name" value="ABC_tran"/>
    <property type="match status" value="1"/>
</dbReference>
<protein>
    <submittedName>
        <fullName evidence="10">ABC transporter ATP-binding protein</fullName>
    </submittedName>
</protein>
<evidence type="ECO:0000313" key="11">
    <source>
        <dbReference type="Proteomes" id="UP000615234"/>
    </source>
</evidence>
<dbReference type="InterPro" id="IPR003593">
    <property type="entry name" value="AAA+_ATPase"/>
</dbReference>
<evidence type="ECO:0000256" key="1">
    <source>
        <dbReference type="ARBA" id="ARBA00004651"/>
    </source>
</evidence>
<dbReference type="GO" id="GO:0005524">
    <property type="term" value="F:ATP binding"/>
    <property type="evidence" value="ECO:0007669"/>
    <property type="project" value="UniProtKB-KW"/>
</dbReference>